<keyword evidence="2" id="KW-0732">Signal</keyword>
<gene>
    <name evidence="3" type="ORF">ACFQND_23330</name>
</gene>
<feature type="region of interest" description="Disordered" evidence="1">
    <location>
        <begin position="18"/>
        <end position="89"/>
    </location>
</feature>
<feature type="compositionally biased region" description="Basic and acidic residues" evidence="1">
    <location>
        <begin position="66"/>
        <end position="75"/>
    </location>
</feature>
<dbReference type="Gene3D" id="3.10.450.160">
    <property type="entry name" value="inner membrane protein cigr"/>
    <property type="match status" value="1"/>
</dbReference>
<dbReference type="EMBL" id="JBHSRS010000084">
    <property type="protein sequence ID" value="MFC6284170.1"/>
    <property type="molecule type" value="Genomic_DNA"/>
</dbReference>
<feature type="chain" id="PRO_5046872127" evidence="2">
    <location>
        <begin position="24"/>
        <end position="138"/>
    </location>
</feature>
<dbReference type="Proteomes" id="UP001596270">
    <property type="component" value="Unassembled WGS sequence"/>
</dbReference>
<feature type="compositionally biased region" description="Low complexity" evidence="1">
    <location>
        <begin position="37"/>
        <end position="50"/>
    </location>
</feature>
<feature type="compositionally biased region" description="Basic and acidic residues" evidence="1">
    <location>
        <begin position="24"/>
        <end position="36"/>
    </location>
</feature>
<keyword evidence="4" id="KW-1185">Reference proteome</keyword>
<comment type="caution">
    <text evidence="3">The sequence shown here is derived from an EMBL/GenBank/DDBJ whole genome shotgun (WGS) entry which is preliminary data.</text>
</comment>
<feature type="signal peptide" evidence="2">
    <location>
        <begin position="1"/>
        <end position="23"/>
    </location>
</feature>
<organism evidence="3 4">
    <name type="scientific">Polaromonas aquatica</name>
    <dbReference type="NCBI Taxonomy" id="332657"/>
    <lineage>
        <taxon>Bacteria</taxon>
        <taxon>Pseudomonadati</taxon>
        <taxon>Pseudomonadota</taxon>
        <taxon>Betaproteobacteria</taxon>
        <taxon>Burkholderiales</taxon>
        <taxon>Comamonadaceae</taxon>
        <taxon>Polaromonas</taxon>
    </lineage>
</organism>
<reference evidence="4" key="1">
    <citation type="journal article" date="2019" name="Int. J. Syst. Evol. Microbiol.">
        <title>The Global Catalogue of Microorganisms (GCM) 10K type strain sequencing project: providing services to taxonomists for standard genome sequencing and annotation.</title>
        <authorList>
            <consortium name="The Broad Institute Genomics Platform"/>
            <consortium name="The Broad Institute Genome Sequencing Center for Infectious Disease"/>
            <person name="Wu L."/>
            <person name="Ma J."/>
        </authorList>
    </citation>
    <scope>NUCLEOTIDE SEQUENCE [LARGE SCALE GENOMIC DNA]</scope>
    <source>
        <strain evidence="4">CCUG 39402</strain>
    </source>
</reference>
<evidence type="ECO:0000256" key="1">
    <source>
        <dbReference type="SAM" id="MobiDB-lite"/>
    </source>
</evidence>
<evidence type="ECO:0000313" key="3">
    <source>
        <dbReference type="EMBL" id="MFC6284170.1"/>
    </source>
</evidence>
<evidence type="ECO:0000313" key="4">
    <source>
        <dbReference type="Proteomes" id="UP001596270"/>
    </source>
</evidence>
<dbReference type="Pfam" id="PF11776">
    <property type="entry name" value="RcnB"/>
    <property type="match status" value="1"/>
</dbReference>
<dbReference type="RefSeq" id="WP_371439928.1">
    <property type="nucleotide sequence ID" value="NZ_JBHSRS010000084.1"/>
</dbReference>
<sequence length="138" mass="15151">MKSKAAIAALTAVSLTFSGLALAQERDGRQGRDERGGPPQYQRGGPEGQRNNGRGPENRPPQQAHMDQRGERGAGPDHNYYRGGRLPPQYRSRSYVVDDWRGHHLSPPPRGYHWVQTGADYVLVAVATGIIAQILLGQ</sequence>
<protein>
    <submittedName>
        <fullName evidence="3">RcnB family protein</fullName>
    </submittedName>
</protein>
<name>A0ABW1U3P5_9BURK</name>
<accession>A0ABW1U3P5</accession>
<dbReference type="InterPro" id="IPR024572">
    <property type="entry name" value="RcnB"/>
</dbReference>
<proteinExistence type="predicted"/>
<evidence type="ECO:0000256" key="2">
    <source>
        <dbReference type="SAM" id="SignalP"/>
    </source>
</evidence>